<keyword evidence="5" id="KW-0808">Transferase</keyword>
<evidence type="ECO:0000256" key="5">
    <source>
        <dbReference type="ARBA" id="ARBA00022679"/>
    </source>
</evidence>
<dbReference type="GO" id="GO:0000287">
    <property type="term" value="F:magnesium ion binding"/>
    <property type="evidence" value="ECO:0007669"/>
    <property type="project" value="UniProtKB-ARBA"/>
</dbReference>
<feature type="binding site" evidence="14">
    <location>
        <position position="201"/>
    </location>
    <ligand>
        <name>Mg(2+)</name>
        <dbReference type="ChEBI" id="CHEBI:18420"/>
    </ligand>
</feature>
<dbReference type="InterPro" id="IPR020826">
    <property type="entry name" value="Transketolase_BS"/>
</dbReference>
<evidence type="ECO:0000256" key="15">
    <source>
        <dbReference type="PIRSR" id="PIRSR605478-5"/>
    </source>
</evidence>
<feature type="site" description="Important for catalytic activity" evidence="15">
    <location>
        <position position="39"/>
    </location>
</feature>
<evidence type="ECO:0000256" key="6">
    <source>
        <dbReference type="ARBA" id="ARBA00022723"/>
    </source>
</evidence>
<evidence type="ECO:0000256" key="2">
    <source>
        <dbReference type="ARBA" id="ARBA00011738"/>
    </source>
</evidence>
<feature type="binding site" evidence="14">
    <location>
        <position position="171"/>
    </location>
    <ligand>
        <name>Mg(2+)</name>
        <dbReference type="ChEBI" id="CHEBI:18420"/>
    </ligand>
</feature>
<comment type="subunit">
    <text evidence="2">Homodimer.</text>
</comment>
<dbReference type="GO" id="GO:0006098">
    <property type="term" value="P:pentose-phosphate shunt"/>
    <property type="evidence" value="ECO:0007669"/>
    <property type="project" value="TreeGrafter"/>
</dbReference>
<protein>
    <recommendedName>
        <fullName evidence="4 10">Transketolase</fullName>
        <ecNumber evidence="3 10">2.2.1.1</ecNumber>
    </recommendedName>
</protein>
<proteinExistence type="inferred from homology"/>
<dbReference type="InterPro" id="IPR055152">
    <property type="entry name" value="Transketolase-like_C_2"/>
</dbReference>
<keyword evidence="6 14" id="KW-0479">Metal-binding</keyword>
<feature type="site" description="Important for catalytic activity" evidence="15">
    <location>
        <position position="284"/>
    </location>
</feature>
<feature type="binding site" evidence="12">
    <location>
        <position position="284"/>
    </location>
    <ligand>
        <name>substrate</name>
    </ligand>
</feature>
<dbReference type="Gene3D" id="3.40.50.970">
    <property type="match status" value="2"/>
</dbReference>
<evidence type="ECO:0000313" key="18">
    <source>
        <dbReference type="EMBL" id="PFG19719.1"/>
    </source>
</evidence>
<evidence type="ECO:0000259" key="17">
    <source>
        <dbReference type="SMART" id="SM00861"/>
    </source>
</evidence>
<feature type="binding site" evidence="12">
    <location>
        <position position="491"/>
    </location>
    <ligand>
        <name>substrate</name>
    </ligand>
</feature>
<gene>
    <name evidence="18" type="ORF">ATL40_1288</name>
</gene>
<feature type="binding site" evidence="13">
    <location>
        <position position="467"/>
    </location>
    <ligand>
        <name>thiamine diphosphate</name>
        <dbReference type="ChEBI" id="CHEBI:58937"/>
    </ligand>
</feature>
<feature type="compositionally biased region" description="Gly residues" evidence="16">
    <location>
        <begin position="710"/>
        <end position="720"/>
    </location>
</feature>
<comment type="cofactor">
    <cofactor evidence="14">
        <name>Mg(2+)</name>
        <dbReference type="ChEBI" id="CHEBI:18420"/>
    </cofactor>
    <text evidence="14">Binds 1 Mg(2+) ion per subunit. Can also utilize other divalent metal cations, such as Ca(2+), Mn(2+) and Co(2+).</text>
</comment>
<dbReference type="GO" id="GO:0004802">
    <property type="term" value="F:transketolase activity"/>
    <property type="evidence" value="ECO:0007669"/>
    <property type="project" value="UniProtKB-UniRule"/>
</dbReference>
<feature type="binding site" evidence="13">
    <location>
        <begin position="127"/>
        <end position="129"/>
    </location>
    <ligand>
        <name>thiamine diphosphate</name>
        <dbReference type="ChEBI" id="CHEBI:58937"/>
    </ligand>
</feature>
<accession>A0A2A9D1I9</accession>
<reference evidence="18 19" key="1">
    <citation type="submission" date="2017-10" db="EMBL/GenBank/DDBJ databases">
        <title>Sequencing the genomes of 1000 actinobacteria strains.</title>
        <authorList>
            <person name="Klenk H.-P."/>
        </authorList>
    </citation>
    <scope>NUCLEOTIDE SEQUENCE [LARGE SCALE GENOMIC DNA]</scope>
    <source>
        <strain evidence="18 19">DSM 21801</strain>
    </source>
</reference>
<dbReference type="EMBL" id="PDJD01000001">
    <property type="protein sequence ID" value="PFG19719.1"/>
    <property type="molecule type" value="Genomic_DNA"/>
</dbReference>
<feature type="binding site" evidence="12">
    <location>
        <position position="503"/>
    </location>
    <ligand>
        <name>substrate</name>
    </ligand>
</feature>
<dbReference type="Pfam" id="PF02779">
    <property type="entry name" value="Transket_pyr"/>
    <property type="match status" value="1"/>
</dbReference>
<dbReference type="Proteomes" id="UP000224915">
    <property type="component" value="Unassembled WGS sequence"/>
</dbReference>
<dbReference type="CDD" id="cd02012">
    <property type="entry name" value="TPP_TK"/>
    <property type="match status" value="1"/>
</dbReference>
<dbReference type="InterPro" id="IPR005475">
    <property type="entry name" value="Transketolase-like_Pyr-bd"/>
</dbReference>
<keyword evidence="19" id="KW-1185">Reference proteome</keyword>
<dbReference type="Pfam" id="PF22613">
    <property type="entry name" value="Transketolase_C_1"/>
    <property type="match status" value="1"/>
</dbReference>
<comment type="similarity">
    <text evidence="1">Belongs to the transketolase family.</text>
</comment>
<dbReference type="FunFam" id="3.40.50.970:FF:000003">
    <property type="entry name" value="Transketolase"/>
    <property type="match status" value="1"/>
</dbReference>
<dbReference type="SMART" id="SM00861">
    <property type="entry name" value="Transket_pyr"/>
    <property type="match status" value="1"/>
</dbReference>
<feature type="domain" description="Transketolase-like pyrimidine-binding" evidence="17">
    <location>
        <begin position="375"/>
        <end position="554"/>
    </location>
</feature>
<keyword evidence="7 14" id="KW-0460">Magnesium</keyword>
<dbReference type="InterPro" id="IPR005474">
    <property type="entry name" value="Transketolase_N"/>
</dbReference>
<dbReference type="PROSITE" id="PS00802">
    <property type="entry name" value="TRANSKETOLASE_2"/>
    <property type="match status" value="1"/>
</dbReference>
<feature type="region of interest" description="Disordered" evidence="16">
    <location>
        <begin position="697"/>
        <end position="720"/>
    </location>
</feature>
<comment type="cofactor">
    <cofactor evidence="13">
        <name>thiamine diphosphate</name>
        <dbReference type="ChEBI" id="CHEBI:58937"/>
    </cofactor>
    <text evidence="13">Binds 1 thiamine pyrophosphate per subunit. During the reaction, the substrate forms a covalent intermediate with the cofactor.</text>
</comment>
<evidence type="ECO:0000256" key="9">
    <source>
        <dbReference type="ARBA" id="ARBA00049473"/>
    </source>
</evidence>
<feature type="binding site" evidence="13">
    <location>
        <position position="284"/>
    </location>
    <ligand>
        <name>thiamine diphosphate</name>
        <dbReference type="ChEBI" id="CHEBI:58937"/>
    </ligand>
</feature>
<dbReference type="InterPro" id="IPR029061">
    <property type="entry name" value="THDP-binding"/>
</dbReference>
<dbReference type="GO" id="GO:0005829">
    <property type="term" value="C:cytosol"/>
    <property type="evidence" value="ECO:0007669"/>
    <property type="project" value="TreeGrafter"/>
</dbReference>
<feature type="binding site" evidence="14">
    <location>
        <position position="203"/>
    </location>
    <ligand>
        <name>Mg(2+)</name>
        <dbReference type="ChEBI" id="CHEBI:18420"/>
    </ligand>
</feature>
<evidence type="ECO:0000313" key="19">
    <source>
        <dbReference type="Proteomes" id="UP000224915"/>
    </source>
</evidence>
<dbReference type="Gene3D" id="3.40.50.920">
    <property type="match status" value="1"/>
</dbReference>
<evidence type="ECO:0000256" key="12">
    <source>
        <dbReference type="PIRSR" id="PIRSR605478-2"/>
    </source>
</evidence>
<name>A0A2A9D1I9_9MICO</name>
<feature type="binding site" evidence="12">
    <location>
        <position position="405"/>
    </location>
    <ligand>
        <name>substrate</name>
    </ligand>
</feature>
<feature type="binding site" evidence="12">
    <location>
        <position position="39"/>
    </location>
    <ligand>
        <name>substrate</name>
    </ligand>
</feature>
<dbReference type="PANTHER" id="PTHR43522:SF2">
    <property type="entry name" value="TRANSKETOLASE 1-RELATED"/>
    <property type="match status" value="1"/>
</dbReference>
<evidence type="ECO:0000256" key="10">
    <source>
        <dbReference type="NCBIfam" id="TIGR00232"/>
    </source>
</evidence>
<dbReference type="CDD" id="cd07033">
    <property type="entry name" value="TPP_PYR_DXS_TK_like"/>
    <property type="match status" value="1"/>
</dbReference>
<evidence type="ECO:0000256" key="8">
    <source>
        <dbReference type="ARBA" id="ARBA00023052"/>
    </source>
</evidence>
<dbReference type="NCBIfam" id="TIGR00232">
    <property type="entry name" value="tktlase_bact"/>
    <property type="match status" value="1"/>
</dbReference>
<evidence type="ECO:0000256" key="7">
    <source>
        <dbReference type="ARBA" id="ARBA00022842"/>
    </source>
</evidence>
<evidence type="ECO:0000256" key="1">
    <source>
        <dbReference type="ARBA" id="ARBA00007131"/>
    </source>
</evidence>
<dbReference type="FunFam" id="3.40.50.970:FF:000004">
    <property type="entry name" value="Transketolase"/>
    <property type="match status" value="1"/>
</dbReference>
<feature type="binding site" evidence="12">
    <location>
        <position position="378"/>
    </location>
    <ligand>
        <name>substrate</name>
    </ligand>
</feature>
<feature type="active site" description="Proton donor" evidence="11">
    <location>
        <position position="441"/>
    </location>
</feature>
<evidence type="ECO:0000256" key="13">
    <source>
        <dbReference type="PIRSR" id="PIRSR605478-3"/>
    </source>
</evidence>
<dbReference type="Pfam" id="PF00456">
    <property type="entry name" value="Transketolase_N"/>
    <property type="match status" value="1"/>
</dbReference>
<dbReference type="InterPro" id="IPR009014">
    <property type="entry name" value="Transketo_C/PFOR_II"/>
</dbReference>
<evidence type="ECO:0000256" key="16">
    <source>
        <dbReference type="SAM" id="MobiDB-lite"/>
    </source>
</evidence>
<dbReference type="InterPro" id="IPR005478">
    <property type="entry name" value="Transketolase_bac-like"/>
</dbReference>
<comment type="caution">
    <text evidence="18">The sequence shown here is derived from an EMBL/GenBank/DDBJ whole genome shotgun (WGS) entry which is preliminary data.</text>
</comment>
<dbReference type="AlphaFoldDB" id="A0A2A9D1I9"/>
<evidence type="ECO:0000256" key="4">
    <source>
        <dbReference type="ARBA" id="ARBA00016662"/>
    </source>
</evidence>
<dbReference type="EC" id="2.2.1.1" evidence="3 10"/>
<sequence length="720" mass="75275">MNVASPNATTVGWNDLDLAAVATAKALAADAVEKVGNGHPGTAISLAPAAYLLFQNVMRHDPADPHWLGRDRFVLSAGHSSLTQYIQLYLGGWGLELEDLESLRTWGSKTPGHPEYKHTDGIEITTGPLGTGLASAVGMAMAARRERGLLDPQAPAGESPFDHMVYVIAGDGCLQEGISSEASSLAGTQDLGNLVVIWDDNHITIEGHTSIAFTEDVLARYEAYGWHTQSVDWTHGGTEYREDVDALAAALAAAKSETGKPSIIRLRTIMAWPSPTKQDTHGAHGSKLGAEEVAGLKSALGLDPQASFAVAEEVLAHTRALGERGGAARAEWDIRYQAWREANPERAALLDRLVARELPADLAQALPTFEAGTSLATRAASGKVLAALADPLPELWGGSADLAGSNNTTMAGEPSFLPVERSSAEFAGDPYGRTLHFGIREHAMGAILNGIALHGLTRPYGGTFLTFSDFMRGAVRLSAIMGVDVTYVWTHDSIGVGEDGPTHQPIEHLAALRAMPGLAVVRPADATETAAAWLATLVKGGPTGLILSRQNLPVFPRGEQGFAEEAVARGAYVLQEASTGTPEVILVGTGSEVQLAVAARETLEAEGVPTRVVSAPCLEWFAAQEEDYRSAVLPGDVRARVAVEAGVPLSWHGIVGDAGRIVGIDHYGASADAATLFREFGITAQAVVAAARESLAAAAGNPDPTPVGATAGGSGTGDQS</sequence>
<keyword evidence="8 13" id="KW-0786">Thiamine pyrophosphate</keyword>
<evidence type="ECO:0000256" key="11">
    <source>
        <dbReference type="PIRSR" id="PIRSR605478-1"/>
    </source>
</evidence>
<comment type="catalytic activity">
    <reaction evidence="9">
        <text>D-sedoheptulose 7-phosphate + D-glyceraldehyde 3-phosphate = aldehydo-D-ribose 5-phosphate + D-xylulose 5-phosphate</text>
        <dbReference type="Rhea" id="RHEA:10508"/>
        <dbReference type="ChEBI" id="CHEBI:57483"/>
        <dbReference type="ChEBI" id="CHEBI:57737"/>
        <dbReference type="ChEBI" id="CHEBI:58273"/>
        <dbReference type="ChEBI" id="CHEBI:59776"/>
        <dbReference type="EC" id="2.2.1.1"/>
    </reaction>
</comment>
<dbReference type="FunFam" id="3.40.50.920:FF:000003">
    <property type="entry name" value="Transketolase"/>
    <property type="match status" value="1"/>
</dbReference>
<dbReference type="SUPFAM" id="SSF52922">
    <property type="entry name" value="TK C-terminal domain-like"/>
    <property type="match status" value="1"/>
</dbReference>
<feature type="binding site" evidence="13">
    <location>
        <position position="201"/>
    </location>
    <ligand>
        <name>thiamine diphosphate</name>
        <dbReference type="ChEBI" id="CHEBI:58937"/>
    </ligand>
</feature>
<feature type="binding site" evidence="12">
    <location>
        <position position="499"/>
    </location>
    <ligand>
        <name>substrate</name>
    </ligand>
</feature>
<dbReference type="PANTHER" id="PTHR43522">
    <property type="entry name" value="TRANSKETOLASE"/>
    <property type="match status" value="1"/>
</dbReference>
<feature type="binding site" evidence="13">
    <location>
        <position position="172"/>
    </location>
    <ligand>
        <name>thiamine diphosphate</name>
        <dbReference type="ChEBI" id="CHEBI:58937"/>
    </ligand>
</feature>
<dbReference type="RefSeq" id="WP_211283072.1">
    <property type="nucleotide sequence ID" value="NZ_PDJD01000001.1"/>
</dbReference>
<evidence type="ECO:0000256" key="3">
    <source>
        <dbReference type="ARBA" id="ARBA00013152"/>
    </source>
</evidence>
<feature type="binding site" evidence="13">
    <location>
        <position position="79"/>
    </location>
    <ligand>
        <name>thiamine diphosphate</name>
        <dbReference type="ChEBI" id="CHEBI:58937"/>
    </ligand>
</feature>
<feature type="binding site" evidence="12">
    <location>
        <position position="549"/>
    </location>
    <ligand>
        <name>substrate</name>
    </ligand>
</feature>
<organism evidence="18 19">
    <name type="scientific">Serinibacter salmoneus</name>
    <dbReference type="NCBI Taxonomy" id="556530"/>
    <lineage>
        <taxon>Bacteria</taxon>
        <taxon>Bacillati</taxon>
        <taxon>Actinomycetota</taxon>
        <taxon>Actinomycetes</taxon>
        <taxon>Micrococcales</taxon>
        <taxon>Beutenbergiaceae</taxon>
        <taxon>Serinibacter</taxon>
    </lineage>
</organism>
<dbReference type="InterPro" id="IPR033247">
    <property type="entry name" value="Transketolase_fam"/>
</dbReference>
<dbReference type="SUPFAM" id="SSF52518">
    <property type="entry name" value="Thiamin diphosphate-binding fold (THDP-binding)"/>
    <property type="match status" value="2"/>
</dbReference>
<evidence type="ECO:0000256" key="14">
    <source>
        <dbReference type="PIRSR" id="PIRSR605478-4"/>
    </source>
</evidence>